<gene>
    <name evidence="1" type="ORF">A0U93_07200</name>
</gene>
<dbReference type="OrthoDB" id="9780674at2"/>
<organism evidence="1 2">
    <name type="scientific">Neoasaia chiangmaiensis</name>
    <dbReference type="NCBI Taxonomy" id="320497"/>
    <lineage>
        <taxon>Bacteria</taxon>
        <taxon>Pseudomonadati</taxon>
        <taxon>Pseudomonadota</taxon>
        <taxon>Alphaproteobacteria</taxon>
        <taxon>Acetobacterales</taxon>
        <taxon>Acetobacteraceae</taxon>
        <taxon>Neoasaia</taxon>
    </lineage>
</organism>
<keyword evidence="2" id="KW-1185">Reference proteome</keyword>
<name>A0A1U9KPN3_9PROT</name>
<sequence length="336" mass="34741">MSDGVLAEVLRGDRVESRHGGRAVVVDAAGRVVWSMGDVAAAVYPRSTVKALLALPLVETGTASRLNLSDDELALACASHNGEAAHAETAARMLSRVGRDVGCLECGTHWPTLDSAARELAAEGKAASPLHNNCSGKHAGMICVACDQGIDPTGYISPDHPVQQAATAVLAEMTGAAHEDAMRGIDGCSMPTYAIPLTALARGFARFGGGVGLHPDRAAAASRLRAAVAAAPFMVAGSGRFDTVLMRHFGERLFCKMGAEGVMVAALPQLGLGFALKADDGGNRAVEVALAALLRRFGGDVLQEADHAVLDGLAHQTLRNWNGLTVGAIRAAVPDR</sequence>
<dbReference type="KEGG" id="nch:A0U93_07200"/>
<dbReference type="EMBL" id="CP014691">
    <property type="protein sequence ID" value="AQS87757.1"/>
    <property type="molecule type" value="Genomic_DNA"/>
</dbReference>
<dbReference type="PANTHER" id="PTHR42110">
    <property type="entry name" value="L-ASPARAGINASE, PUTATIVE (AFU_ORTHOLOGUE AFUA_3G11890)-RELATED"/>
    <property type="match status" value="1"/>
</dbReference>
<dbReference type="Pfam" id="PF06089">
    <property type="entry name" value="Asparaginase_II"/>
    <property type="match status" value="1"/>
</dbReference>
<evidence type="ECO:0000313" key="1">
    <source>
        <dbReference type="EMBL" id="AQS87757.1"/>
    </source>
</evidence>
<dbReference type="InterPro" id="IPR010349">
    <property type="entry name" value="Asparaginase_II"/>
</dbReference>
<dbReference type="AlphaFoldDB" id="A0A1U9KPN3"/>
<dbReference type="RefSeq" id="WP_077806750.1">
    <property type="nucleotide sequence ID" value="NZ_BJXS01000002.1"/>
</dbReference>
<protein>
    <submittedName>
        <fullName evidence="1">Asparaginase</fullName>
    </submittedName>
</protein>
<proteinExistence type="predicted"/>
<evidence type="ECO:0000313" key="2">
    <source>
        <dbReference type="Proteomes" id="UP000188604"/>
    </source>
</evidence>
<dbReference type="PANTHER" id="PTHR42110:SF1">
    <property type="entry name" value="L-ASPARAGINASE, PUTATIVE (AFU_ORTHOLOGUE AFUA_3G11890)-RELATED"/>
    <property type="match status" value="1"/>
</dbReference>
<dbReference type="Proteomes" id="UP000188604">
    <property type="component" value="Chromosome"/>
</dbReference>
<accession>A0A1U9KPN3</accession>
<reference evidence="1 2" key="1">
    <citation type="submission" date="2016-03" db="EMBL/GenBank/DDBJ databases">
        <title>Acetic acid bacteria sequencing.</title>
        <authorList>
            <person name="Brandt J."/>
            <person name="Jakob F."/>
            <person name="Vogel R.F."/>
        </authorList>
    </citation>
    <scope>NUCLEOTIDE SEQUENCE [LARGE SCALE GENOMIC DNA]</scope>
    <source>
        <strain evidence="1 2">NBRC 101099</strain>
    </source>
</reference>
<dbReference type="STRING" id="320497.A0U93_07200"/>